<evidence type="ECO:0000313" key="2">
    <source>
        <dbReference type="EMBL" id="PNG25179.1"/>
    </source>
</evidence>
<dbReference type="EMBL" id="PDZR01000019">
    <property type="protein sequence ID" value="PNG25179.1"/>
    <property type="molecule type" value="Genomic_DNA"/>
</dbReference>
<evidence type="ECO:0000313" key="3">
    <source>
        <dbReference type="Proteomes" id="UP000236286"/>
    </source>
</evidence>
<dbReference type="InterPro" id="IPR018649">
    <property type="entry name" value="SHOCT"/>
</dbReference>
<name>A0A2J7TEJ5_METSI</name>
<organism evidence="2 3">
    <name type="scientific">Methylocella silvestris</name>
    <dbReference type="NCBI Taxonomy" id="199596"/>
    <lineage>
        <taxon>Bacteria</taxon>
        <taxon>Pseudomonadati</taxon>
        <taxon>Pseudomonadota</taxon>
        <taxon>Alphaproteobacteria</taxon>
        <taxon>Hyphomicrobiales</taxon>
        <taxon>Beijerinckiaceae</taxon>
        <taxon>Methylocella</taxon>
    </lineage>
</organism>
<accession>A0A2J7TEJ5</accession>
<evidence type="ECO:0000259" key="1">
    <source>
        <dbReference type="Pfam" id="PF09851"/>
    </source>
</evidence>
<feature type="domain" description="SHOCT" evidence="1">
    <location>
        <begin position="256"/>
        <end position="282"/>
    </location>
</feature>
<dbReference type="OrthoDB" id="1778949at2"/>
<gene>
    <name evidence="2" type="ORF">CR492_15235</name>
</gene>
<comment type="caution">
    <text evidence="2">The sequence shown here is derived from an EMBL/GenBank/DDBJ whole genome shotgun (WGS) entry which is preliminary data.</text>
</comment>
<dbReference type="AlphaFoldDB" id="A0A2J7TEJ5"/>
<reference evidence="2 3" key="1">
    <citation type="submission" date="2017-10" db="EMBL/GenBank/DDBJ databases">
        <title>Genome announcement of Methylocella silvestris TVC from permafrost.</title>
        <authorList>
            <person name="Wang J."/>
            <person name="Geng K."/>
            <person name="Ul-Haque F."/>
            <person name="Crombie A.T."/>
            <person name="Street L.E."/>
            <person name="Wookey P.A."/>
            <person name="Murrell J.C."/>
            <person name="Pratscher J."/>
        </authorList>
    </citation>
    <scope>NUCLEOTIDE SEQUENCE [LARGE SCALE GENOMIC DNA]</scope>
    <source>
        <strain evidence="2 3">TVC</strain>
    </source>
</reference>
<protein>
    <recommendedName>
        <fullName evidence="1">SHOCT domain-containing protein</fullName>
    </recommendedName>
</protein>
<sequence length="285" mass="30633">MQGLTPEGQRLIDDIALRHGFSSDAASSLFHALALGNGVQAQFNHPEFGGMGQWSQGGMIMIGDMFNQNLKWRVSALCDDLAGLLRTDGVFNRQPPPSTSWQGQSYNVSGASVSLFAQGFGGGWWPAELGQPSSSGSQNDLQYAFFPGARRLAIRKGERITIYDSGDHNISGVSQQQGGDQTLTFSSQYGVVRLGDLNIIGQPDAAPWPAPASAPQERAPNAQILTPVDPQMSFAVAPQAKESHAPQFAESDVFATLEKLAALREKKIISDDEFAAKKSELLARL</sequence>
<proteinExistence type="predicted"/>
<dbReference type="Proteomes" id="UP000236286">
    <property type="component" value="Unassembled WGS sequence"/>
</dbReference>
<dbReference type="Pfam" id="PF09851">
    <property type="entry name" value="SHOCT"/>
    <property type="match status" value="1"/>
</dbReference>